<dbReference type="PRINTS" id="PR00081">
    <property type="entry name" value="GDHRDH"/>
</dbReference>
<keyword evidence="5" id="KW-1185">Reference proteome</keyword>
<dbReference type="PRINTS" id="PR00080">
    <property type="entry name" value="SDRFAMILY"/>
</dbReference>
<comment type="caution">
    <text evidence="4">The sequence shown here is derived from an EMBL/GenBank/DDBJ whole genome shotgun (WGS) entry which is preliminary data.</text>
</comment>
<dbReference type="InterPro" id="IPR002347">
    <property type="entry name" value="SDR_fam"/>
</dbReference>
<evidence type="ECO:0000313" key="5">
    <source>
        <dbReference type="Proteomes" id="UP001176471"/>
    </source>
</evidence>
<dbReference type="Gene3D" id="3.40.50.720">
    <property type="entry name" value="NAD(P)-binding Rossmann-like Domain"/>
    <property type="match status" value="1"/>
</dbReference>
<protein>
    <submittedName>
        <fullName evidence="4">SDR family NAD(P)-dependent oxidoreductase</fullName>
    </submittedName>
</protein>
<comment type="similarity">
    <text evidence="1 3">Belongs to the short-chain dehydrogenases/reductases (SDR) family.</text>
</comment>
<evidence type="ECO:0000256" key="1">
    <source>
        <dbReference type="ARBA" id="ARBA00006484"/>
    </source>
</evidence>
<dbReference type="PANTHER" id="PTHR45024">
    <property type="entry name" value="DEHYDROGENASES, SHORT CHAIN"/>
    <property type="match status" value="1"/>
</dbReference>
<reference evidence="4" key="1">
    <citation type="submission" date="2023-07" db="EMBL/GenBank/DDBJ databases">
        <title>Bacterial whole genome sequence for Sphingobium sp. HBC34.</title>
        <authorList>
            <person name="Le V."/>
            <person name="Ko S.-R."/>
            <person name="Ahn C.-Y."/>
            <person name="Oh H.-M."/>
        </authorList>
    </citation>
    <scope>NUCLEOTIDE SEQUENCE</scope>
    <source>
        <strain evidence="4">HBC34</strain>
    </source>
</reference>
<dbReference type="PANTHER" id="PTHR45024:SF2">
    <property type="entry name" value="SCP2 DOMAIN-CONTAINING PROTEIN"/>
    <property type="match status" value="1"/>
</dbReference>
<dbReference type="SUPFAM" id="SSF51735">
    <property type="entry name" value="NAD(P)-binding Rossmann-fold domains"/>
    <property type="match status" value="1"/>
</dbReference>
<dbReference type="PROSITE" id="PS00061">
    <property type="entry name" value="ADH_SHORT"/>
    <property type="match status" value="1"/>
</dbReference>
<dbReference type="Proteomes" id="UP001176471">
    <property type="component" value="Unassembled WGS sequence"/>
</dbReference>
<gene>
    <name evidence="4" type="ORF">Q4610_05075</name>
</gene>
<dbReference type="InterPro" id="IPR020904">
    <property type="entry name" value="Sc_DH/Rdtase_CS"/>
</dbReference>
<evidence type="ECO:0000256" key="2">
    <source>
        <dbReference type="ARBA" id="ARBA00023002"/>
    </source>
</evidence>
<keyword evidence="2" id="KW-0560">Oxidoreductase</keyword>
<dbReference type="RefSeq" id="WP_304535545.1">
    <property type="nucleotide sequence ID" value="NZ_JAUQOM010000002.1"/>
</dbReference>
<sequence length="306" mass="31927">MRFDGKVAIVTGAGRGLGREQALLLARRGAKVVVNDLGVEIDGSAPSLQPAEEVVALIRSEGGEAVADQSDVSTLDGVRALADKAATAFGAIDILVCNAGTIGYGTTAGVIEPEPFESQLRLMVSGVGLLVGAAWPYLVRSGEGRIVLMSSAGGVFGIGANPYYGAAKGGVIGLLRCLAIDGAEVGIKINAVCPLGHSRLFDGFSEDAHFNAWFANNAKAEYVAPVVGYLAHRDCAPTGRVFSSGLGHVSEVFTGLTGGWKKVDHQIEDIRDHFGEIEDRTGYTVPRTGLESSAAMFQDAPIPEKR</sequence>
<evidence type="ECO:0000313" key="4">
    <source>
        <dbReference type="EMBL" id="MDO7834412.1"/>
    </source>
</evidence>
<evidence type="ECO:0000256" key="3">
    <source>
        <dbReference type="RuleBase" id="RU000363"/>
    </source>
</evidence>
<accession>A0ABT8ZJM4</accession>
<name>A0ABT8ZJM4_9SPHN</name>
<dbReference type="Pfam" id="PF00106">
    <property type="entry name" value="adh_short"/>
    <property type="match status" value="1"/>
</dbReference>
<dbReference type="EMBL" id="JAUQOM010000002">
    <property type="protein sequence ID" value="MDO7834412.1"/>
    <property type="molecule type" value="Genomic_DNA"/>
</dbReference>
<dbReference type="InterPro" id="IPR036291">
    <property type="entry name" value="NAD(P)-bd_dom_sf"/>
</dbReference>
<proteinExistence type="inferred from homology"/>
<dbReference type="InterPro" id="IPR051687">
    <property type="entry name" value="Peroxisomal_Beta-Oxidation"/>
</dbReference>
<organism evidence="4 5">
    <name type="scientific">Sphingobium cyanobacteriorum</name>
    <dbReference type="NCBI Taxonomy" id="3063954"/>
    <lineage>
        <taxon>Bacteria</taxon>
        <taxon>Pseudomonadati</taxon>
        <taxon>Pseudomonadota</taxon>
        <taxon>Alphaproteobacteria</taxon>
        <taxon>Sphingomonadales</taxon>
        <taxon>Sphingomonadaceae</taxon>
        <taxon>Sphingobium</taxon>
    </lineage>
</organism>